<feature type="region of interest" description="Disordered" evidence="1">
    <location>
        <begin position="26"/>
        <end position="49"/>
    </location>
</feature>
<evidence type="ECO:0000313" key="3">
    <source>
        <dbReference type="Proteomes" id="UP001419268"/>
    </source>
</evidence>
<keyword evidence="3" id="KW-1185">Reference proteome</keyword>
<proteinExistence type="predicted"/>
<evidence type="ECO:0000313" key="2">
    <source>
        <dbReference type="EMBL" id="KAK9111386.1"/>
    </source>
</evidence>
<gene>
    <name evidence="2" type="ORF">Scep_018905</name>
</gene>
<dbReference type="AlphaFoldDB" id="A0AAP0NPA9"/>
<evidence type="ECO:0000256" key="1">
    <source>
        <dbReference type="SAM" id="MobiDB-lite"/>
    </source>
</evidence>
<reference evidence="2 3" key="1">
    <citation type="submission" date="2024-01" db="EMBL/GenBank/DDBJ databases">
        <title>Genome assemblies of Stephania.</title>
        <authorList>
            <person name="Yang L."/>
        </authorList>
    </citation>
    <scope>NUCLEOTIDE SEQUENCE [LARGE SCALE GENOMIC DNA]</scope>
    <source>
        <strain evidence="2">JXDWG</strain>
        <tissue evidence="2">Leaf</tissue>
    </source>
</reference>
<name>A0AAP0NPA9_9MAGN</name>
<comment type="caution">
    <text evidence="2">The sequence shown here is derived from an EMBL/GenBank/DDBJ whole genome shotgun (WGS) entry which is preliminary data.</text>
</comment>
<organism evidence="2 3">
    <name type="scientific">Stephania cephalantha</name>
    <dbReference type="NCBI Taxonomy" id="152367"/>
    <lineage>
        <taxon>Eukaryota</taxon>
        <taxon>Viridiplantae</taxon>
        <taxon>Streptophyta</taxon>
        <taxon>Embryophyta</taxon>
        <taxon>Tracheophyta</taxon>
        <taxon>Spermatophyta</taxon>
        <taxon>Magnoliopsida</taxon>
        <taxon>Ranunculales</taxon>
        <taxon>Menispermaceae</taxon>
        <taxon>Menispermoideae</taxon>
        <taxon>Cissampelideae</taxon>
        <taxon>Stephania</taxon>
    </lineage>
</organism>
<protein>
    <submittedName>
        <fullName evidence="2">Uncharacterized protein</fullName>
    </submittedName>
</protein>
<dbReference type="Proteomes" id="UP001419268">
    <property type="component" value="Unassembled WGS sequence"/>
</dbReference>
<accession>A0AAP0NPA9</accession>
<sequence>MEKICQRWGDYFTGDMPKAVRRTSKLVPAEPLAPPRQWELSKASHHPRSSWSFAPRGFEHALRGFNAHPGYHWAIVAQWYPGCALKPLNACSNPGGGERPRGSWSGRP</sequence>
<dbReference type="EMBL" id="JBBNAG010000008">
    <property type="protein sequence ID" value="KAK9111386.1"/>
    <property type="molecule type" value="Genomic_DNA"/>
</dbReference>